<reference evidence="2" key="1">
    <citation type="submission" date="2014-03" db="EMBL/GenBank/DDBJ databases">
        <authorList>
            <person name="Aksoy S."/>
            <person name="Warren W."/>
            <person name="Wilson R.K."/>
        </authorList>
    </citation>
    <scope>NUCLEOTIDE SEQUENCE [LARGE SCALE GENOMIC DNA]</scope>
    <source>
        <strain evidence="2">IAEA</strain>
    </source>
</reference>
<dbReference type="EnsemblMetazoa" id="GPAI008187-RA">
    <property type="protein sequence ID" value="GPAI008187-PA"/>
    <property type="gene ID" value="GPAI008187"/>
</dbReference>
<sequence length="231" mass="25564">MAAYVPGTRMPSITGTIEPSATFDSPGDVLGITFEVFANVIGVKEFEFEYSLGEFIAFPTLSIASLLTTVDDVIIIGSGRRSDLYCDAVLFSGCLATSVLRTKKLVSLGCARPFLLSRPTKISTSEPSSDFTVTTRTLSGLRLRPNRSSVPKIVGLNAFILSLATFAIKHLRVWDERVRVRITYNMHFKGLSSLLLQLCADERLYCANLWLFPCSLILEHYLRPTHISDCD</sequence>
<proteinExistence type="predicted"/>
<dbReference type="AlphaFoldDB" id="A0A1A9Z9Z4"/>
<dbReference type="VEuPathDB" id="VectorBase:GPAI008187"/>
<keyword evidence="2" id="KW-1185">Reference proteome</keyword>
<evidence type="ECO:0000313" key="2">
    <source>
        <dbReference type="Proteomes" id="UP000092445"/>
    </source>
</evidence>
<evidence type="ECO:0000313" key="1">
    <source>
        <dbReference type="EnsemblMetazoa" id="GPAI008187-PA"/>
    </source>
</evidence>
<protein>
    <submittedName>
        <fullName evidence="1">Uncharacterized protein</fullName>
    </submittedName>
</protein>
<reference evidence="1" key="2">
    <citation type="submission" date="2020-05" db="UniProtKB">
        <authorList>
            <consortium name="EnsemblMetazoa"/>
        </authorList>
    </citation>
    <scope>IDENTIFICATION</scope>
    <source>
        <strain evidence="1">IAEA</strain>
    </source>
</reference>
<name>A0A1A9Z9Z4_GLOPL</name>
<organism evidence="1 2">
    <name type="scientific">Glossina pallidipes</name>
    <name type="common">Tsetse fly</name>
    <dbReference type="NCBI Taxonomy" id="7398"/>
    <lineage>
        <taxon>Eukaryota</taxon>
        <taxon>Metazoa</taxon>
        <taxon>Ecdysozoa</taxon>
        <taxon>Arthropoda</taxon>
        <taxon>Hexapoda</taxon>
        <taxon>Insecta</taxon>
        <taxon>Pterygota</taxon>
        <taxon>Neoptera</taxon>
        <taxon>Endopterygota</taxon>
        <taxon>Diptera</taxon>
        <taxon>Brachycera</taxon>
        <taxon>Muscomorpha</taxon>
        <taxon>Hippoboscoidea</taxon>
        <taxon>Glossinidae</taxon>
        <taxon>Glossina</taxon>
    </lineage>
</organism>
<accession>A0A1A9Z9Z4</accession>
<dbReference type="Proteomes" id="UP000092445">
    <property type="component" value="Unassembled WGS sequence"/>
</dbReference>